<evidence type="ECO:0000259" key="2">
    <source>
        <dbReference type="Pfam" id="PF03061"/>
    </source>
</evidence>
<dbReference type="InterPro" id="IPR006683">
    <property type="entry name" value="Thioestr_dom"/>
</dbReference>
<keyword evidence="1" id="KW-0378">Hydrolase</keyword>
<accession>A0ABP5XAP3</accession>
<dbReference type="PANTHER" id="PTHR47260">
    <property type="entry name" value="UPF0644 PROTEIN PB2B4.06"/>
    <property type="match status" value="1"/>
</dbReference>
<dbReference type="InterPro" id="IPR029069">
    <property type="entry name" value="HotDog_dom_sf"/>
</dbReference>
<proteinExistence type="predicted"/>
<dbReference type="SUPFAM" id="SSF54637">
    <property type="entry name" value="Thioesterase/thiol ester dehydrase-isomerase"/>
    <property type="match status" value="1"/>
</dbReference>
<dbReference type="EMBL" id="BAAARW010000034">
    <property type="protein sequence ID" value="GAA2447832.1"/>
    <property type="molecule type" value="Genomic_DNA"/>
</dbReference>
<gene>
    <name evidence="3" type="ORF">GCM10010191_76460</name>
</gene>
<dbReference type="NCBIfam" id="TIGR00369">
    <property type="entry name" value="unchar_dom_1"/>
    <property type="match status" value="1"/>
</dbReference>
<reference evidence="4" key="1">
    <citation type="journal article" date="2019" name="Int. J. Syst. Evol. Microbiol.">
        <title>The Global Catalogue of Microorganisms (GCM) 10K type strain sequencing project: providing services to taxonomists for standard genome sequencing and annotation.</title>
        <authorList>
            <consortium name="The Broad Institute Genomics Platform"/>
            <consortium name="The Broad Institute Genome Sequencing Center for Infectious Disease"/>
            <person name="Wu L."/>
            <person name="Ma J."/>
        </authorList>
    </citation>
    <scope>NUCLEOTIDE SEQUENCE [LARGE SCALE GENOMIC DNA]</scope>
    <source>
        <strain evidence="4">JCM 3325</strain>
    </source>
</reference>
<dbReference type="InterPro" id="IPR052061">
    <property type="entry name" value="PTE-AB_protein"/>
</dbReference>
<dbReference type="InterPro" id="IPR003736">
    <property type="entry name" value="PAAI_dom"/>
</dbReference>
<organism evidence="3 4">
    <name type="scientific">Actinomadura vinacea</name>
    <dbReference type="NCBI Taxonomy" id="115336"/>
    <lineage>
        <taxon>Bacteria</taxon>
        <taxon>Bacillati</taxon>
        <taxon>Actinomycetota</taxon>
        <taxon>Actinomycetes</taxon>
        <taxon>Streptosporangiales</taxon>
        <taxon>Thermomonosporaceae</taxon>
        <taxon>Actinomadura</taxon>
    </lineage>
</organism>
<dbReference type="Proteomes" id="UP001501231">
    <property type="component" value="Unassembled WGS sequence"/>
</dbReference>
<evidence type="ECO:0000313" key="3">
    <source>
        <dbReference type="EMBL" id="GAA2447832.1"/>
    </source>
</evidence>
<sequence>MSGAGAAMHRVYTDLARLTLEDSQVTALTGLAERVRELTEAVLYTDVEEDELAGVTAELATLTERLKAARREHPPVAVLGEDGTVRQLASPVTGLLNPIAPPVRVEALPDGAGVRASFTLNVAYEGPPTFVHGGVSALILDQVLGEAAARNGRPSMTATLDMRYRRPTPHGVPLTAEAAVTRVDGRKSWADGRIIDPQGRTTVEATGMFVLPRF</sequence>
<evidence type="ECO:0000313" key="4">
    <source>
        <dbReference type="Proteomes" id="UP001501231"/>
    </source>
</evidence>
<protein>
    <submittedName>
        <fullName evidence="3">PaaI family thioesterase</fullName>
    </submittedName>
</protein>
<evidence type="ECO:0000256" key="1">
    <source>
        <dbReference type="ARBA" id="ARBA00022801"/>
    </source>
</evidence>
<dbReference type="RefSeq" id="WP_344595826.1">
    <property type="nucleotide sequence ID" value="NZ_BAAARW010000034.1"/>
</dbReference>
<feature type="domain" description="Thioesterase" evidence="2">
    <location>
        <begin position="130"/>
        <end position="201"/>
    </location>
</feature>
<dbReference type="CDD" id="cd03443">
    <property type="entry name" value="PaaI_thioesterase"/>
    <property type="match status" value="1"/>
</dbReference>
<comment type="caution">
    <text evidence="3">The sequence shown here is derived from an EMBL/GenBank/DDBJ whole genome shotgun (WGS) entry which is preliminary data.</text>
</comment>
<dbReference type="Pfam" id="PF03061">
    <property type="entry name" value="4HBT"/>
    <property type="match status" value="1"/>
</dbReference>
<dbReference type="Gene3D" id="3.10.129.10">
    <property type="entry name" value="Hotdog Thioesterase"/>
    <property type="match status" value="1"/>
</dbReference>
<dbReference type="PANTHER" id="PTHR47260:SF1">
    <property type="entry name" value="UPF0644 PROTEIN PB2B4.06"/>
    <property type="match status" value="1"/>
</dbReference>
<name>A0ABP5XAP3_9ACTN</name>
<keyword evidence="4" id="KW-1185">Reference proteome</keyword>